<dbReference type="InterPro" id="IPR006664">
    <property type="entry name" value="OMP_bac"/>
</dbReference>
<accession>A0A2G6EDL7</accession>
<dbReference type="CDD" id="cd07185">
    <property type="entry name" value="OmpA_C-like"/>
    <property type="match status" value="1"/>
</dbReference>
<evidence type="ECO:0000313" key="8">
    <source>
        <dbReference type="EMBL" id="PID60199.1"/>
    </source>
</evidence>
<dbReference type="GO" id="GO:0009279">
    <property type="term" value="C:cell outer membrane"/>
    <property type="evidence" value="ECO:0007669"/>
    <property type="project" value="UniProtKB-SubCell"/>
</dbReference>
<evidence type="ECO:0000256" key="5">
    <source>
        <dbReference type="ARBA" id="ARBA00023288"/>
    </source>
</evidence>
<dbReference type="PROSITE" id="PS51123">
    <property type="entry name" value="OMPA_2"/>
    <property type="match status" value="1"/>
</dbReference>
<name>A0A2G6EDL7_9BACT</name>
<keyword evidence="4 6" id="KW-0998">Cell outer membrane</keyword>
<keyword evidence="5 6" id="KW-0449">Lipoprotein</keyword>
<evidence type="ECO:0000256" key="3">
    <source>
        <dbReference type="ARBA" id="ARBA00023139"/>
    </source>
</evidence>
<feature type="domain" description="OmpA-like" evidence="7">
    <location>
        <begin position="86"/>
        <end position="201"/>
    </location>
</feature>
<evidence type="ECO:0000256" key="4">
    <source>
        <dbReference type="ARBA" id="ARBA00023237"/>
    </source>
</evidence>
<evidence type="ECO:0000256" key="1">
    <source>
        <dbReference type="ARBA" id="ARBA00022729"/>
    </source>
</evidence>
<evidence type="ECO:0000313" key="9">
    <source>
        <dbReference type="Proteomes" id="UP000229740"/>
    </source>
</evidence>
<dbReference type="Proteomes" id="UP000229740">
    <property type="component" value="Unassembled WGS sequence"/>
</dbReference>
<keyword evidence="2 6" id="KW-0472">Membrane</keyword>
<keyword evidence="3 6" id="KW-0564">Palmitate</keyword>
<comment type="caution">
    <text evidence="8">The sequence shown here is derived from an EMBL/GenBank/DDBJ whole genome shotgun (WGS) entry which is preliminary data.</text>
</comment>
<dbReference type="PANTHER" id="PTHR30329:SF21">
    <property type="entry name" value="LIPOPROTEIN YIAD-RELATED"/>
    <property type="match status" value="1"/>
</dbReference>
<dbReference type="EMBL" id="PDPS01000009">
    <property type="protein sequence ID" value="PID60199.1"/>
    <property type="molecule type" value="Genomic_DNA"/>
</dbReference>
<dbReference type="InterPro" id="IPR036737">
    <property type="entry name" value="OmpA-like_sf"/>
</dbReference>
<comment type="subcellular location">
    <subcellularLocation>
        <location evidence="6">Cell outer membrane</location>
        <topology evidence="6">Lipid-anchor</topology>
    </subcellularLocation>
</comment>
<dbReference type="PRINTS" id="PR01021">
    <property type="entry name" value="OMPADOMAIN"/>
</dbReference>
<reference evidence="8 9" key="1">
    <citation type="submission" date="2017-10" db="EMBL/GenBank/DDBJ databases">
        <title>Novel microbial diversity and functional potential in the marine mammal oral microbiome.</title>
        <authorList>
            <person name="Dudek N.K."/>
            <person name="Sun C.L."/>
            <person name="Burstein D."/>
            <person name="Kantor R.S."/>
            <person name="Aliaga Goltsman D.S."/>
            <person name="Bik E.M."/>
            <person name="Thomas B.C."/>
            <person name="Banfield J.F."/>
            <person name="Relman D.A."/>
        </authorList>
    </citation>
    <scope>NUCLEOTIDE SEQUENCE [LARGE SCALE GENOMIC DNA]</scope>
    <source>
        <strain evidence="8">DOLZORAL124_49_17</strain>
    </source>
</reference>
<dbReference type="PROSITE" id="PS51257">
    <property type="entry name" value="PROKAR_LIPOPROTEIN"/>
    <property type="match status" value="1"/>
</dbReference>
<sequence>MTAIQKSQKTVLFLLTVLLVLCSLVGCATKKPTPKVTAPPMTASEAEAPTIIDMNSRVSDMLKNSEIPEESLGELSWLPQRPPIGMRFQSNPALQTVYFEFDKYSLTRKTRDALDANAEWLNANPAAFVQIEGHCDERGTLDYNQVLGENRAVSAKKYLVRLGINPDRIFTISYGETMPADLGHSEAAWAKNRRADFKVGQ</sequence>
<evidence type="ECO:0000259" key="7">
    <source>
        <dbReference type="PROSITE" id="PS51123"/>
    </source>
</evidence>
<comment type="similarity">
    <text evidence="6">Belongs to the Pal lipoprotein family.</text>
</comment>
<proteinExistence type="inferred from homology"/>
<protein>
    <recommendedName>
        <fullName evidence="6">Peptidoglycan-associated lipoprotein</fullName>
        <shortName evidence="6">PAL</shortName>
    </recommendedName>
</protein>
<gene>
    <name evidence="6" type="primary">pal</name>
    <name evidence="8" type="ORF">CSB45_00645</name>
</gene>
<organism evidence="8 9">
    <name type="scientific">candidate division KSB3 bacterium</name>
    <dbReference type="NCBI Taxonomy" id="2044937"/>
    <lineage>
        <taxon>Bacteria</taxon>
        <taxon>candidate division KSB3</taxon>
    </lineage>
</organism>
<dbReference type="PANTHER" id="PTHR30329">
    <property type="entry name" value="STATOR ELEMENT OF FLAGELLAR MOTOR COMPLEX"/>
    <property type="match status" value="1"/>
</dbReference>
<dbReference type="AlphaFoldDB" id="A0A2G6EDL7"/>
<dbReference type="Gene3D" id="3.30.1330.60">
    <property type="entry name" value="OmpA-like domain"/>
    <property type="match status" value="1"/>
</dbReference>
<keyword evidence="1 6" id="KW-0732">Signal</keyword>
<dbReference type="InterPro" id="IPR050330">
    <property type="entry name" value="Bact_OuterMem_StrucFunc"/>
</dbReference>
<evidence type="ECO:0000256" key="2">
    <source>
        <dbReference type="ARBA" id="ARBA00023136"/>
    </source>
</evidence>
<evidence type="ECO:0000256" key="6">
    <source>
        <dbReference type="HAMAP-Rule" id="MF_02204"/>
    </source>
</evidence>
<dbReference type="SUPFAM" id="SSF103088">
    <property type="entry name" value="OmpA-like"/>
    <property type="match status" value="1"/>
</dbReference>
<dbReference type="GO" id="GO:0051301">
    <property type="term" value="P:cell division"/>
    <property type="evidence" value="ECO:0007669"/>
    <property type="project" value="InterPro"/>
</dbReference>
<dbReference type="Pfam" id="PF00691">
    <property type="entry name" value="OmpA"/>
    <property type="match status" value="1"/>
</dbReference>
<dbReference type="HAMAP" id="MF_02204">
    <property type="entry name" value="Pal"/>
    <property type="match status" value="1"/>
</dbReference>
<dbReference type="InterPro" id="IPR006665">
    <property type="entry name" value="OmpA-like"/>
</dbReference>
<dbReference type="InterPro" id="IPR039001">
    <property type="entry name" value="Pal"/>
</dbReference>